<evidence type="ECO:0000256" key="2">
    <source>
        <dbReference type="ARBA" id="ARBA00021483"/>
    </source>
</evidence>
<sequence length="204" mass="21762">MNAGDERSTGVSAVARLLERAPQAQDLREATALAAAHGAGQAMLSGSAFLFRLGGEWLGLDSAVVDEVIEPRVVHSLPHRRDGLVRGLVNVRGRLTVCVALESLFQLDAAHTDARARRRLVVLALHDQRLAFEADEVHGSHRYDPAERLPVPSTVAHSTSRFSTGVLNWQGGAHAAANAGGPARHSVGLLDAELILSTINRRLG</sequence>
<dbReference type="GO" id="GO:0005829">
    <property type="term" value="C:cytosol"/>
    <property type="evidence" value="ECO:0007669"/>
    <property type="project" value="TreeGrafter"/>
</dbReference>
<dbReference type="SUPFAM" id="SSF50341">
    <property type="entry name" value="CheW-like"/>
    <property type="match status" value="1"/>
</dbReference>
<comment type="subcellular location">
    <subcellularLocation>
        <location evidence="1">Cytoplasm</location>
    </subcellularLocation>
</comment>
<dbReference type="Gene3D" id="2.40.50.180">
    <property type="entry name" value="CheA-289, Domain 4"/>
    <property type="match status" value="1"/>
</dbReference>
<evidence type="ECO:0000256" key="1">
    <source>
        <dbReference type="ARBA" id="ARBA00004496"/>
    </source>
</evidence>
<gene>
    <name evidence="5" type="ORF">ABU614_19595</name>
</gene>
<accession>A0AAU8MPW3</accession>
<keyword evidence="3" id="KW-0963">Cytoplasm</keyword>
<dbReference type="PANTHER" id="PTHR22617">
    <property type="entry name" value="CHEMOTAXIS SENSOR HISTIDINE KINASE-RELATED"/>
    <property type="match status" value="1"/>
</dbReference>
<dbReference type="EMBL" id="CP159925">
    <property type="protein sequence ID" value="XCO74556.1"/>
    <property type="molecule type" value="Genomic_DNA"/>
</dbReference>
<protein>
    <recommendedName>
        <fullName evidence="2">Chemotaxis protein CheW</fullName>
    </recommendedName>
</protein>
<dbReference type="PROSITE" id="PS50851">
    <property type="entry name" value="CHEW"/>
    <property type="match status" value="1"/>
</dbReference>
<dbReference type="AlphaFoldDB" id="A0AAU8MPW3"/>
<dbReference type="Pfam" id="PF01584">
    <property type="entry name" value="CheW"/>
    <property type="match status" value="1"/>
</dbReference>
<reference evidence="5" key="1">
    <citation type="submission" date="2024-06" db="EMBL/GenBank/DDBJ databases">
        <authorList>
            <person name="Li S."/>
        </authorList>
    </citation>
    <scope>NUCLEOTIDE SEQUENCE</scope>
    <source>
        <strain evidence="5">SR10</strain>
    </source>
</reference>
<dbReference type="Gene3D" id="2.30.30.40">
    <property type="entry name" value="SH3 Domains"/>
    <property type="match status" value="1"/>
</dbReference>
<evidence type="ECO:0000313" key="5">
    <source>
        <dbReference type="EMBL" id="XCO74556.1"/>
    </source>
</evidence>
<dbReference type="GO" id="GO:0007165">
    <property type="term" value="P:signal transduction"/>
    <property type="evidence" value="ECO:0007669"/>
    <property type="project" value="InterPro"/>
</dbReference>
<dbReference type="PANTHER" id="PTHR22617:SF45">
    <property type="entry name" value="CHEMOTAXIS PROTEIN CHEW"/>
    <property type="match status" value="1"/>
</dbReference>
<dbReference type="RefSeq" id="WP_064749842.1">
    <property type="nucleotide sequence ID" value="NZ_CP159925.1"/>
</dbReference>
<dbReference type="GO" id="GO:0006935">
    <property type="term" value="P:chemotaxis"/>
    <property type="evidence" value="ECO:0007669"/>
    <property type="project" value="InterPro"/>
</dbReference>
<evidence type="ECO:0000259" key="4">
    <source>
        <dbReference type="PROSITE" id="PS50851"/>
    </source>
</evidence>
<dbReference type="SMART" id="SM00260">
    <property type="entry name" value="CheW"/>
    <property type="match status" value="1"/>
</dbReference>
<feature type="domain" description="CheW-like" evidence="4">
    <location>
        <begin position="45"/>
        <end position="201"/>
    </location>
</feature>
<organism evidence="5">
    <name type="scientific">Lysobacter firmicutimachus</name>
    <dbReference type="NCBI Taxonomy" id="1792846"/>
    <lineage>
        <taxon>Bacteria</taxon>
        <taxon>Pseudomonadati</taxon>
        <taxon>Pseudomonadota</taxon>
        <taxon>Gammaproteobacteria</taxon>
        <taxon>Lysobacterales</taxon>
        <taxon>Lysobacteraceae</taxon>
        <taxon>Lysobacter</taxon>
    </lineage>
</organism>
<proteinExistence type="predicted"/>
<dbReference type="InterPro" id="IPR002545">
    <property type="entry name" value="CheW-lke_dom"/>
</dbReference>
<evidence type="ECO:0000256" key="3">
    <source>
        <dbReference type="ARBA" id="ARBA00022490"/>
    </source>
</evidence>
<dbReference type="InterPro" id="IPR036061">
    <property type="entry name" value="CheW-like_dom_sf"/>
</dbReference>
<name>A0AAU8MPW3_9GAMM</name>
<dbReference type="InterPro" id="IPR039315">
    <property type="entry name" value="CheW"/>
</dbReference>